<dbReference type="SFLD" id="SFLDS00029">
    <property type="entry name" value="Radical_SAM"/>
    <property type="match status" value="1"/>
</dbReference>
<dbReference type="SFLD" id="SFLDG01067">
    <property type="entry name" value="SPASM/twitch_domain_containing"/>
    <property type="match status" value="1"/>
</dbReference>
<dbReference type="InterPro" id="IPR017200">
    <property type="entry name" value="PqqE-like"/>
</dbReference>
<evidence type="ECO:0000256" key="1">
    <source>
        <dbReference type="ARBA" id="ARBA00001966"/>
    </source>
</evidence>
<dbReference type="Proteomes" id="UP000686327">
    <property type="component" value="Unassembled WGS sequence"/>
</dbReference>
<dbReference type="SFLD" id="SFLDG01072">
    <property type="entry name" value="dehydrogenase_like"/>
    <property type="match status" value="1"/>
</dbReference>
<organism evidence="3 4">
    <name type="scientific">Cedecea davisae</name>
    <dbReference type="NCBI Taxonomy" id="158484"/>
    <lineage>
        <taxon>Bacteria</taxon>
        <taxon>Pseudomonadati</taxon>
        <taxon>Pseudomonadota</taxon>
        <taxon>Gammaproteobacteria</taxon>
        <taxon>Enterobacterales</taxon>
        <taxon>Enterobacteriaceae</taxon>
        <taxon>Cedecea</taxon>
    </lineage>
</organism>
<evidence type="ECO:0000313" key="3">
    <source>
        <dbReference type="EMBL" id="MBU4682926.1"/>
    </source>
</evidence>
<dbReference type="SFLD" id="SFLDG01384">
    <property type="entry name" value="thioether_bond_formation_requi"/>
    <property type="match status" value="1"/>
</dbReference>
<dbReference type="PROSITE" id="PS51918">
    <property type="entry name" value="RADICAL_SAM"/>
    <property type="match status" value="1"/>
</dbReference>
<dbReference type="SFLD" id="SFLDG01386">
    <property type="entry name" value="main_SPASM_domain-containing"/>
    <property type="match status" value="1"/>
</dbReference>
<dbReference type="InterPro" id="IPR006638">
    <property type="entry name" value="Elp3/MiaA/NifB-like_rSAM"/>
</dbReference>
<dbReference type="Pfam" id="PF04055">
    <property type="entry name" value="Radical_SAM"/>
    <property type="match status" value="1"/>
</dbReference>
<dbReference type="InterPro" id="IPR007197">
    <property type="entry name" value="rSAM"/>
</dbReference>
<dbReference type="InterPro" id="IPR023885">
    <property type="entry name" value="4Fe4S-binding_SPASM_dom"/>
</dbReference>
<evidence type="ECO:0000313" key="4">
    <source>
        <dbReference type="Proteomes" id="UP000686327"/>
    </source>
</evidence>
<dbReference type="RefSeq" id="WP_216376049.1">
    <property type="nucleotide sequence ID" value="NZ_JAGRYT010000028.1"/>
</dbReference>
<dbReference type="NCBIfam" id="NF041298">
    <property type="entry name" value="rSAM_mat_DynA"/>
    <property type="match status" value="1"/>
</dbReference>
<dbReference type="PANTHER" id="PTHR43273">
    <property type="entry name" value="ANAEROBIC SULFATASE-MATURATING ENZYME HOMOLOG ASLB-RELATED"/>
    <property type="match status" value="1"/>
</dbReference>
<sequence>MKLINVIKPTHVCNLSCSYCYNDDERRPFMDTETLEKVIEQTFSLSRFIGGYKSVEFIWHGGEPLLAPLSYYENIAVLQEKYAAQTLYSNIIQTNGTLIKKEHLDLFKKHGFQVSLSIDGIKESHDANRVFRNGKGSFSRVLETINKLRTNDFKIDCVLVLNTKNIKKIKESYAFFREHKVGLNIIPLMKGGSANNVFNELALTQEEYVEAWTSLYDDWLSASNEDYVDVSCFLHTTRSVISGSCSSCIGMSQCGIANLSTDPLGNIYPCASLTGNKNVCYGNINEKSLIDLFYSDTAVKWRQRSSSVNCSKCKWFHLCHGGCPSRSYHYYNGEYNIPDHYCQSIKMIYDHVESQILRFGIKPGEIKPNHLTDGFINVDDLMLRR</sequence>
<gene>
    <name evidence="3" type="ORF">KC222_12990</name>
</gene>
<dbReference type="EMBL" id="JAGRYU010000025">
    <property type="protein sequence ID" value="MBU4682926.1"/>
    <property type="molecule type" value="Genomic_DNA"/>
</dbReference>
<comment type="cofactor">
    <cofactor evidence="1">
        <name>[4Fe-4S] cluster</name>
        <dbReference type="ChEBI" id="CHEBI:49883"/>
    </cofactor>
</comment>
<dbReference type="SMART" id="SM00729">
    <property type="entry name" value="Elp3"/>
    <property type="match status" value="1"/>
</dbReference>
<dbReference type="CDD" id="cd01335">
    <property type="entry name" value="Radical_SAM"/>
    <property type="match status" value="1"/>
</dbReference>
<reference evidence="4" key="2">
    <citation type="submission" date="2023-07" db="EMBL/GenBank/DDBJ databases">
        <title>Cedecea davisae an AmpC producer and its therapeutic implications.</title>
        <authorList>
            <person name="Notter J."/>
        </authorList>
    </citation>
    <scope>NUCLEOTIDE SEQUENCE [LARGE SCALE GENOMIC DNA]</scope>
    <source>
        <strain evidence="4">1</strain>
    </source>
</reference>
<feature type="domain" description="Radical SAM core" evidence="2">
    <location>
        <begin position="1"/>
        <end position="221"/>
    </location>
</feature>
<dbReference type="PANTHER" id="PTHR43273:SF3">
    <property type="entry name" value="ANAEROBIC SULFATASE-MATURATING ENZYME HOMOLOG ASLB-RELATED"/>
    <property type="match status" value="1"/>
</dbReference>
<keyword evidence="4" id="KW-1185">Reference proteome</keyword>
<dbReference type="InterPro" id="IPR023867">
    <property type="entry name" value="Sulphatase_maturase_rSAM"/>
</dbReference>
<name>A0ABS6DI88_9ENTR</name>
<reference evidence="3 4" key="1">
    <citation type="submission" date="2021-04" db="EMBL/GenBank/DDBJ databases">
        <authorList>
            <person name="Seiffert S.N."/>
        </authorList>
    </citation>
    <scope>NUCLEOTIDE SEQUENCE [LARGE SCALE GENOMIC DNA]</scope>
    <source>
        <strain evidence="3 4">1</strain>
    </source>
</reference>
<protein>
    <submittedName>
        <fullName evidence="3">Radical SAM protein</fullName>
    </submittedName>
</protein>
<proteinExistence type="predicted"/>
<comment type="caution">
    <text evidence="3">The sequence shown here is derived from an EMBL/GenBank/DDBJ whole genome shotgun (WGS) entry which is preliminary data.</text>
</comment>
<accession>A0ABS6DI88</accession>
<evidence type="ECO:0000259" key="2">
    <source>
        <dbReference type="PROSITE" id="PS51918"/>
    </source>
</evidence>
<dbReference type="NCBIfam" id="TIGR04085">
    <property type="entry name" value="rSAM_more_4Fe4S"/>
    <property type="match status" value="1"/>
</dbReference>
<dbReference type="PIRSF" id="PIRSF037420">
    <property type="entry name" value="PQQ_syn_pqqE"/>
    <property type="match status" value="1"/>
</dbReference>
<dbReference type="Pfam" id="PF13186">
    <property type="entry name" value="SPASM"/>
    <property type="match status" value="1"/>
</dbReference>